<protein>
    <submittedName>
        <fullName evidence="1">Uncharacterized protein</fullName>
    </submittedName>
</protein>
<sequence length="92" mass="10146">MSDATLGASIWGRRPRWPAERTAPAGRLGRSPTWEDRVPGFLFFKQSKVNSITQKDQASSVGGIHLLYFSHQKSLGLIASADPLTYGMLDIK</sequence>
<gene>
    <name evidence="1" type="ORF">AZI87_01500</name>
</gene>
<organism evidence="1 2">
    <name type="scientific">Bdellovibrio bacteriovorus</name>
    <dbReference type="NCBI Taxonomy" id="959"/>
    <lineage>
        <taxon>Bacteria</taxon>
        <taxon>Pseudomonadati</taxon>
        <taxon>Bdellovibrionota</taxon>
        <taxon>Bdellovibrionia</taxon>
        <taxon>Bdellovibrionales</taxon>
        <taxon>Pseudobdellovibrionaceae</taxon>
        <taxon>Bdellovibrio</taxon>
    </lineage>
</organism>
<dbReference type="EMBL" id="LUKD01000001">
    <property type="protein sequence ID" value="KYG67974.1"/>
    <property type="molecule type" value="Genomic_DNA"/>
</dbReference>
<name>A0A161PCX2_BDEBC</name>
<reference evidence="1 2" key="1">
    <citation type="submission" date="2016-03" db="EMBL/GenBank/DDBJ databases">
        <authorList>
            <person name="Ploux O."/>
        </authorList>
    </citation>
    <scope>NUCLEOTIDE SEQUENCE [LARGE SCALE GENOMIC DNA]</scope>
    <source>
        <strain evidence="1 2">EC13</strain>
    </source>
</reference>
<dbReference type="AlphaFoldDB" id="A0A161PCX2"/>
<evidence type="ECO:0000313" key="1">
    <source>
        <dbReference type="EMBL" id="KYG67974.1"/>
    </source>
</evidence>
<dbReference type="Proteomes" id="UP000075799">
    <property type="component" value="Unassembled WGS sequence"/>
</dbReference>
<proteinExistence type="predicted"/>
<accession>A0A161PCX2</accession>
<evidence type="ECO:0000313" key="2">
    <source>
        <dbReference type="Proteomes" id="UP000075799"/>
    </source>
</evidence>
<comment type="caution">
    <text evidence="1">The sequence shown here is derived from an EMBL/GenBank/DDBJ whole genome shotgun (WGS) entry which is preliminary data.</text>
</comment>